<dbReference type="VEuPathDB" id="FungiDB:SPRG_16138"/>
<accession>A0A067BW64</accession>
<organism evidence="1 2">
    <name type="scientific">Saprolegnia parasitica (strain CBS 223.65)</name>
    <dbReference type="NCBI Taxonomy" id="695850"/>
    <lineage>
        <taxon>Eukaryota</taxon>
        <taxon>Sar</taxon>
        <taxon>Stramenopiles</taxon>
        <taxon>Oomycota</taxon>
        <taxon>Saprolegniomycetes</taxon>
        <taxon>Saprolegniales</taxon>
        <taxon>Saprolegniaceae</taxon>
        <taxon>Saprolegnia</taxon>
    </lineage>
</organism>
<protein>
    <recommendedName>
        <fullName evidence="3">Clu domain-containing protein</fullName>
    </recommendedName>
</protein>
<dbReference type="KEGG" id="spar:SPRG_16138"/>
<dbReference type="EMBL" id="KK583422">
    <property type="protein sequence ID" value="KDO18536.1"/>
    <property type="molecule type" value="Genomic_DNA"/>
</dbReference>
<dbReference type="RefSeq" id="XP_012210761.1">
    <property type="nucleotide sequence ID" value="XM_012355371.1"/>
</dbReference>
<gene>
    <name evidence="1" type="ORF">SPRG_16138</name>
</gene>
<name>A0A067BW64_SAPPC</name>
<dbReference type="OrthoDB" id="626167at2759"/>
<evidence type="ECO:0008006" key="3">
    <source>
        <dbReference type="Google" id="ProtNLM"/>
    </source>
</evidence>
<dbReference type="GeneID" id="24137789"/>
<dbReference type="Proteomes" id="UP000030745">
    <property type="component" value="Unassembled WGS sequence"/>
</dbReference>
<evidence type="ECO:0000313" key="2">
    <source>
        <dbReference type="Proteomes" id="UP000030745"/>
    </source>
</evidence>
<evidence type="ECO:0000313" key="1">
    <source>
        <dbReference type="EMBL" id="KDO18536.1"/>
    </source>
</evidence>
<proteinExistence type="predicted"/>
<dbReference type="STRING" id="695850.A0A067BW64"/>
<reference evidence="1 2" key="1">
    <citation type="journal article" date="2013" name="PLoS Genet.">
        <title>Distinctive expansion of potential virulence genes in the genome of the oomycete fish pathogen Saprolegnia parasitica.</title>
        <authorList>
            <person name="Jiang R.H."/>
            <person name="de Bruijn I."/>
            <person name="Haas B.J."/>
            <person name="Belmonte R."/>
            <person name="Lobach L."/>
            <person name="Christie J."/>
            <person name="van den Ackerveken G."/>
            <person name="Bottin A."/>
            <person name="Bulone V."/>
            <person name="Diaz-Moreno S.M."/>
            <person name="Dumas B."/>
            <person name="Fan L."/>
            <person name="Gaulin E."/>
            <person name="Govers F."/>
            <person name="Grenville-Briggs L.J."/>
            <person name="Horner N.R."/>
            <person name="Levin J.Z."/>
            <person name="Mammella M."/>
            <person name="Meijer H.J."/>
            <person name="Morris P."/>
            <person name="Nusbaum C."/>
            <person name="Oome S."/>
            <person name="Phillips A.J."/>
            <person name="van Rooyen D."/>
            <person name="Rzeszutek E."/>
            <person name="Saraiva M."/>
            <person name="Secombes C.J."/>
            <person name="Seidl M.F."/>
            <person name="Snel B."/>
            <person name="Stassen J.H."/>
            <person name="Sykes S."/>
            <person name="Tripathy S."/>
            <person name="van den Berg H."/>
            <person name="Vega-Arreguin J.C."/>
            <person name="Wawra S."/>
            <person name="Young S.K."/>
            <person name="Zeng Q."/>
            <person name="Dieguez-Uribeondo J."/>
            <person name="Russ C."/>
            <person name="Tyler B.M."/>
            <person name="van West P."/>
        </authorList>
    </citation>
    <scope>NUCLEOTIDE SEQUENCE [LARGE SCALE GENOMIC DNA]</scope>
    <source>
        <strain evidence="1 2">CBS 223.65</strain>
    </source>
</reference>
<dbReference type="AlphaFoldDB" id="A0A067BW64"/>
<keyword evidence="2" id="KW-1185">Reference proteome</keyword>
<sequence length="451" mass="49064">MSQSPARRCQSHRRIRMTVSGAFSDLSVSAKALQVAQLTQAFGDAAEELVRTLLDTLAADVDDIFSANDILADDTGDRWQWFGYVDTTDADVYVADGSCCFLWRAPSIAVWKTLGHDLREMIDALQALDATTPSLQCTVDYHDARALVFGDYGSAPTAISECQTAKHPTCFCDRRNGGAQDDAYAWTRLRHVCVPDVLEDDDGAHDGDGASSLHQLRPEYIRQYHTALSSTVYGTESVAALDSTVACASHYLQRSVLPSAGARLEANEYFHVLFALQKHLGVNVALQRIASTGDAPGPFRAHHIVRLHASTSMILQTTTESTRLIASTDDAVGAGRLSDAVAYVKLALALKKAHLTDHNRVQWCHFLVCAAELSARTTDLAKAHTVAMTLAHAKGDVERIGHLVERAVAIASWHLGPTHVFLVDIYMAAADVWCDRGEHYKALAMCDACLG</sequence>
<feature type="non-terminal residue" evidence="1">
    <location>
        <position position="451"/>
    </location>
</feature>